<evidence type="ECO:0000256" key="2">
    <source>
        <dbReference type="SAM" id="Phobius"/>
    </source>
</evidence>
<dbReference type="AlphaFoldDB" id="A0A423X008"/>
<evidence type="ECO:0000256" key="1">
    <source>
        <dbReference type="SAM" id="MobiDB-lite"/>
    </source>
</evidence>
<feature type="region of interest" description="Disordered" evidence="1">
    <location>
        <begin position="166"/>
        <end position="189"/>
    </location>
</feature>
<dbReference type="Proteomes" id="UP000283895">
    <property type="component" value="Unassembled WGS sequence"/>
</dbReference>
<keyword evidence="2" id="KW-0812">Transmembrane</keyword>
<feature type="region of interest" description="Disordered" evidence="1">
    <location>
        <begin position="315"/>
        <end position="359"/>
    </location>
</feature>
<dbReference type="EMBL" id="LKEA01000005">
    <property type="protein sequence ID" value="ROW09065.1"/>
    <property type="molecule type" value="Genomic_DNA"/>
</dbReference>
<evidence type="ECO:0000313" key="4">
    <source>
        <dbReference type="Proteomes" id="UP000283895"/>
    </source>
</evidence>
<keyword evidence="2" id="KW-1133">Transmembrane helix</keyword>
<proteinExistence type="predicted"/>
<sequence length="372" mass="37737">MKGLNANVANGTCYIGYQQAAGPELVPCGNAGIDNVPCCFGGDYCDSSNTCFNDDTGSTYLAGCTDPEYTDGSCPFKSTDFEDQEWVGLVRCDAINETANEWPWAGCSVPSSASTTLQRLGTCDCDGKATLFIDEQALLRHASVPQTTGGSISWVKGYEVTAKASSTSAKTTSHSSSSSSSLAASTGGTWSDGGAAAATGTGAAAADSGDGGGSSLSGGAIAGIAIGSVGAVLSVIAIAVMLFLHRRSRRRAEDAGGETGGDRSGAPAPAAPMEPGPTRVEAVQSMEDVSGGVPPPAYSGFKTELPADESVMPKSLRTLSGRPGTTPDMSQSEFGDRPMSMVSELSSTEGGERPRLGSPVYPVMASISELQG</sequence>
<keyword evidence="4" id="KW-1185">Reference proteome</keyword>
<reference evidence="3 4" key="1">
    <citation type="submission" date="2015-09" db="EMBL/GenBank/DDBJ databases">
        <title>Host preference determinants of Valsa canker pathogens revealed by comparative genomics.</title>
        <authorList>
            <person name="Yin Z."/>
            <person name="Huang L."/>
        </authorList>
    </citation>
    <scope>NUCLEOTIDE SEQUENCE [LARGE SCALE GENOMIC DNA]</scope>
    <source>
        <strain evidence="3 4">03-1</strain>
    </source>
</reference>
<dbReference type="OrthoDB" id="4148662at2759"/>
<feature type="transmembrane region" description="Helical" evidence="2">
    <location>
        <begin position="220"/>
        <end position="244"/>
    </location>
</feature>
<organism evidence="3 4">
    <name type="scientific">Cytospora schulzeri</name>
    <dbReference type="NCBI Taxonomy" id="448051"/>
    <lineage>
        <taxon>Eukaryota</taxon>
        <taxon>Fungi</taxon>
        <taxon>Dikarya</taxon>
        <taxon>Ascomycota</taxon>
        <taxon>Pezizomycotina</taxon>
        <taxon>Sordariomycetes</taxon>
        <taxon>Sordariomycetidae</taxon>
        <taxon>Diaporthales</taxon>
        <taxon>Cytosporaceae</taxon>
        <taxon>Cytospora</taxon>
    </lineage>
</organism>
<name>A0A423X008_9PEZI</name>
<dbReference type="STRING" id="356882.A0A423X008"/>
<gene>
    <name evidence="3" type="ORF">VMCG_03003</name>
</gene>
<accession>A0A423X008</accession>
<evidence type="ECO:0000313" key="3">
    <source>
        <dbReference type="EMBL" id="ROW09065.1"/>
    </source>
</evidence>
<feature type="region of interest" description="Disordered" evidence="1">
    <location>
        <begin position="250"/>
        <end position="278"/>
    </location>
</feature>
<keyword evidence="2" id="KW-0472">Membrane</keyword>
<comment type="caution">
    <text evidence="3">The sequence shown here is derived from an EMBL/GenBank/DDBJ whole genome shotgun (WGS) entry which is preliminary data.</text>
</comment>
<protein>
    <submittedName>
        <fullName evidence="3">Uncharacterized protein</fullName>
    </submittedName>
</protein>